<dbReference type="Proteomes" id="UP000682733">
    <property type="component" value="Unassembled WGS sequence"/>
</dbReference>
<dbReference type="Proteomes" id="UP000677228">
    <property type="component" value="Unassembled WGS sequence"/>
</dbReference>
<reference evidence="3" key="1">
    <citation type="submission" date="2021-02" db="EMBL/GenBank/DDBJ databases">
        <authorList>
            <person name="Nowell W R."/>
        </authorList>
    </citation>
    <scope>NUCLEOTIDE SEQUENCE</scope>
</reference>
<dbReference type="AlphaFoldDB" id="A0A8S2SP91"/>
<sequence>TLSTASGRKQCYVCSSATDSDCGDKFKPRDAWKIDVNDNDSCIKGKVGNVVTRLWGPICVAQKDVNWCCNGNLCNAASIVSAQILMKWIGLLSVLYIIRRY</sequence>
<dbReference type="EMBL" id="CAJOBA010051205">
    <property type="protein sequence ID" value="CAF4242329.1"/>
    <property type="molecule type" value="Genomic_DNA"/>
</dbReference>
<evidence type="ECO:0000313" key="4">
    <source>
        <dbReference type="Proteomes" id="UP000682733"/>
    </source>
</evidence>
<evidence type="ECO:0008006" key="5">
    <source>
        <dbReference type="Google" id="ProtNLM"/>
    </source>
</evidence>
<name>A0A8S2SP91_9BILA</name>
<evidence type="ECO:0000256" key="1">
    <source>
        <dbReference type="SAM" id="Phobius"/>
    </source>
</evidence>
<gene>
    <name evidence="2" type="ORF">OVA965_LOCUS34668</name>
    <name evidence="3" type="ORF">TMI583_LOCUS35603</name>
</gene>
<proteinExistence type="predicted"/>
<keyword evidence="1" id="KW-1133">Transmembrane helix</keyword>
<dbReference type="EMBL" id="CAJNOK010029382">
    <property type="protein sequence ID" value="CAF1447022.1"/>
    <property type="molecule type" value="Genomic_DNA"/>
</dbReference>
<evidence type="ECO:0000313" key="2">
    <source>
        <dbReference type="EMBL" id="CAF1447022.1"/>
    </source>
</evidence>
<feature type="transmembrane region" description="Helical" evidence="1">
    <location>
        <begin position="76"/>
        <end position="98"/>
    </location>
</feature>
<accession>A0A8S2SP91</accession>
<feature type="non-terminal residue" evidence="3">
    <location>
        <position position="1"/>
    </location>
</feature>
<keyword evidence="1" id="KW-0472">Membrane</keyword>
<keyword evidence="1" id="KW-0812">Transmembrane</keyword>
<organism evidence="3 4">
    <name type="scientific">Didymodactylos carnosus</name>
    <dbReference type="NCBI Taxonomy" id="1234261"/>
    <lineage>
        <taxon>Eukaryota</taxon>
        <taxon>Metazoa</taxon>
        <taxon>Spiralia</taxon>
        <taxon>Gnathifera</taxon>
        <taxon>Rotifera</taxon>
        <taxon>Eurotatoria</taxon>
        <taxon>Bdelloidea</taxon>
        <taxon>Philodinida</taxon>
        <taxon>Philodinidae</taxon>
        <taxon>Didymodactylos</taxon>
    </lineage>
</organism>
<evidence type="ECO:0000313" key="3">
    <source>
        <dbReference type="EMBL" id="CAF4242329.1"/>
    </source>
</evidence>
<protein>
    <recommendedName>
        <fullName evidence="5">Protein quiver</fullName>
    </recommendedName>
</protein>
<comment type="caution">
    <text evidence="3">The sequence shown here is derived from an EMBL/GenBank/DDBJ whole genome shotgun (WGS) entry which is preliminary data.</text>
</comment>